<sequence length="460" mass="46514">MDSPAPAALRDLLAAGPIHRPASPADPDAIAADYVRRHAGVPATGRGGPEPVVVYPGNVLVGAYGDAGRVRGWLPGLPPRATPAAAAALLAGARAPERCPAPPCQEVVEDGAALGGLPLGVATPRDAGPFVTAGVIFARDPETGETALSAHRMLRTGPDTLTVWMVPGRQLRDLHARAVAAGRDLPVSVGIGVPPAVMIAAALGSRFLPAGTAKLAVAGALAQAPVRMAAGVSGPAPVPADAEIVLEGRLGAATAPECLPGRALGGSLPEFLGYDGRAHDAVPVLTVAAVTRRRDAYLQTVVGPGREQSVILGLAGALSVALSAAGPHWDVVADLAFPPAGGGMLLLVVAVRKRRAADDGAARLVARDVLAAHPFVKTVVAVDDDVDPHSAEDVLWAATTRANLGVDCHTWGGFTPLGMDPSQGAAWARERGADGGAGRTFVDATVPFALRGEAARSYAD</sequence>
<dbReference type="EMBL" id="BOOY01000006">
    <property type="protein sequence ID" value="GIJ01891.1"/>
    <property type="molecule type" value="Genomic_DNA"/>
</dbReference>
<gene>
    <name evidence="4" type="ORF">Sya03_12430</name>
</gene>
<dbReference type="PANTHER" id="PTHR30108">
    <property type="entry name" value="3-OCTAPRENYL-4-HYDROXYBENZOATE CARBOXY-LYASE-RELATED"/>
    <property type="match status" value="1"/>
</dbReference>
<reference evidence="4" key="1">
    <citation type="submission" date="2021-01" db="EMBL/GenBank/DDBJ databases">
        <title>Whole genome shotgun sequence of Spirilliplanes yamanashiensis NBRC 15828.</title>
        <authorList>
            <person name="Komaki H."/>
            <person name="Tamura T."/>
        </authorList>
    </citation>
    <scope>NUCLEOTIDE SEQUENCE</scope>
    <source>
        <strain evidence="4">NBRC 15828</strain>
    </source>
</reference>
<keyword evidence="5" id="KW-1185">Reference proteome</keyword>
<dbReference type="SUPFAM" id="SSF50475">
    <property type="entry name" value="FMN-binding split barrel"/>
    <property type="match status" value="1"/>
</dbReference>
<dbReference type="Pfam" id="PF20696">
    <property type="entry name" value="UbiD_C"/>
    <property type="match status" value="1"/>
</dbReference>
<comment type="caution">
    <text evidence="4">The sequence shown here is derived from an EMBL/GenBank/DDBJ whole genome shotgun (WGS) entry which is preliminary data.</text>
</comment>
<dbReference type="Proteomes" id="UP000652013">
    <property type="component" value="Unassembled WGS sequence"/>
</dbReference>
<evidence type="ECO:0000313" key="5">
    <source>
        <dbReference type="Proteomes" id="UP000652013"/>
    </source>
</evidence>
<dbReference type="GO" id="GO:0016831">
    <property type="term" value="F:carboxy-lyase activity"/>
    <property type="evidence" value="ECO:0007669"/>
    <property type="project" value="InterPro"/>
</dbReference>
<protein>
    <submittedName>
        <fullName evidence="4">3,4-dihydroxybenzoate decarboxylase</fullName>
    </submittedName>
</protein>
<comment type="similarity">
    <text evidence="1">Belongs to the UbiD family.</text>
</comment>
<evidence type="ECO:0000259" key="2">
    <source>
        <dbReference type="Pfam" id="PF01977"/>
    </source>
</evidence>
<dbReference type="SUPFAM" id="SSF143968">
    <property type="entry name" value="UbiD C-terminal domain-like"/>
    <property type="match status" value="1"/>
</dbReference>
<feature type="domain" description="3-octaprenyl-4-hydroxybenzoate carboxy-lyase-like C-terminal" evidence="3">
    <location>
        <begin position="332"/>
        <end position="424"/>
    </location>
</feature>
<dbReference type="Pfam" id="PF01977">
    <property type="entry name" value="UbiD"/>
    <property type="match status" value="1"/>
</dbReference>
<organism evidence="4 5">
    <name type="scientific">Spirilliplanes yamanashiensis</name>
    <dbReference type="NCBI Taxonomy" id="42233"/>
    <lineage>
        <taxon>Bacteria</taxon>
        <taxon>Bacillati</taxon>
        <taxon>Actinomycetota</taxon>
        <taxon>Actinomycetes</taxon>
        <taxon>Micromonosporales</taxon>
        <taxon>Micromonosporaceae</taxon>
        <taxon>Spirilliplanes</taxon>
    </lineage>
</organism>
<dbReference type="PANTHER" id="PTHR30108:SF21">
    <property type="entry name" value="4-HYDROXYBENZOATE DECARBOXYLASE"/>
    <property type="match status" value="1"/>
</dbReference>
<evidence type="ECO:0000256" key="1">
    <source>
        <dbReference type="ARBA" id="ARBA00010021"/>
    </source>
</evidence>
<dbReference type="GO" id="GO:0005737">
    <property type="term" value="C:cytoplasm"/>
    <property type="evidence" value="ECO:0007669"/>
    <property type="project" value="TreeGrafter"/>
</dbReference>
<accession>A0A8J3Y500</accession>
<feature type="domain" description="3-octaprenyl-4-hydroxybenzoate carboxy-lyase-like Rift-related" evidence="2">
    <location>
        <begin position="102"/>
        <end position="303"/>
    </location>
</feature>
<dbReference type="AlphaFoldDB" id="A0A8J3Y500"/>
<dbReference type="Gene3D" id="3.40.1670.10">
    <property type="entry name" value="UbiD C-terminal domain-like"/>
    <property type="match status" value="1"/>
</dbReference>
<name>A0A8J3Y500_9ACTN</name>
<proteinExistence type="inferred from homology"/>
<dbReference type="InterPro" id="IPR002830">
    <property type="entry name" value="UbiD"/>
</dbReference>
<evidence type="ECO:0000259" key="3">
    <source>
        <dbReference type="Pfam" id="PF20696"/>
    </source>
</evidence>
<dbReference type="InterPro" id="IPR049381">
    <property type="entry name" value="UbiD-like_C"/>
</dbReference>
<evidence type="ECO:0000313" key="4">
    <source>
        <dbReference type="EMBL" id="GIJ01891.1"/>
    </source>
</evidence>
<dbReference type="InterPro" id="IPR048304">
    <property type="entry name" value="UbiD_Rift_dom"/>
</dbReference>